<feature type="transmembrane region" description="Helical" evidence="5">
    <location>
        <begin position="175"/>
        <end position="196"/>
    </location>
</feature>
<dbReference type="PROSITE" id="PS00217">
    <property type="entry name" value="SUGAR_TRANSPORT_2"/>
    <property type="match status" value="1"/>
</dbReference>
<evidence type="ECO:0000256" key="2">
    <source>
        <dbReference type="ARBA" id="ARBA00022692"/>
    </source>
</evidence>
<feature type="transmembrane region" description="Helical" evidence="5">
    <location>
        <begin position="322"/>
        <end position="339"/>
    </location>
</feature>
<dbReference type="InterPro" id="IPR005829">
    <property type="entry name" value="Sugar_transporter_CS"/>
</dbReference>
<evidence type="ECO:0000313" key="8">
    <source>
        <dbReference type="Proteomes" id="UP000197153"/>
    </source>
</evidence>
<proteinExistence type="predicted"/>
<feature type="transmembrane region" description="Helical" evidence="5">
    <location>
        <begin position="377"/>
        <end position="402"/>
    </location>
</feature>
<dbReference type="RefSeq" id="WP_088875399.1">
    <property type="nucleotide sequence ID" value="NZ_CP022113.1"/>
</dbReference>
<keyword evidence="2 5" id="KW-0812">Transmembrane</keyword>
<dbReference type="InterPro" id="IPR011701">
    <property type="entry name" value="MFS"/>
</dbReference>
<organism evidence="7 8">
    <name type="scientific">Nitrospirillum viridazoti CBAmc</name>
    <dbReference type="NCBI Taxonomy" id="1441467"/>
    <lineage>
        <taxon>Bacteria</taxon>
        <taxon>Pseudomonadati</taxon>
        <taxon>Pseudomonadota</taxon>
        <taxon>Alphaproteobacteria</taxon>
        <taxon>Rhodospirillales</taxon>
        <taxon>Azospirillaceae</taxon>
        <taxon>Nitrospirillum</taxon>
        <taxon>Nitrospirillum viridazoti</taxon>
    </lineage>
</organism>
<evidence type="ECO:0000259" key="6">
    <source>
        <dbReference type="PROSITE" id="PS50850"/>
    </source>
</evidence>
<dbReference type="GO" id="GO:0005886">
    <property type="term" value="C:plasma membrane"/>
    <property type="evidence" value="ECO:0007669"/>
    <property type="project" value="TreeGrafter"/>
</dbReference>
<keyword evidence="3 5" id="KW-1133">Transmembrane helix</keyword>
<dbReference type="PROSITE" id="PS50850">
    <property type="entry name" value="MFS"/>
    <property type="match status" value="1"/>
</dbReference>
<feature type="transmembrane region" description="Helical" evidence="5">
    <location>
        <begin position="408"/>
        <end position="428"/>
    </location>
</feature>
<dbReference type="PANTHER" id="PTHR23508">
    <property type="entry name" value="CARBOXYLIC ACID TRANSPORTER PROTEIN HOMOLOG"/>
    <property type="match status" value="1"/>
</dbReference>
<comment type="subcellular location">
    <subcellularLocation>
        <location evidence="1">Membrane</location>
        <topology evidence="1">Multi-pass membrane protein</topology>
    </subcellularLocation>
</comment>
<keyword evidence="4 5" id="KW-0472">Membrane</keyword>
<evidence type="ECO:0000256" key="1">
    <source>
        <dbReference type="ARBA" id="ARBA00004141"/>
    </source>
</evidence>
<feature type="transmembrane region" description="Helical" evidence="5">
    <location>
        <begin position="255"/>
        <end position="272"/>
    </location>
</feature>
<dbReference type="EMBL" id="CP022113">
    <property type="protein sequence ID" value="ASG25007.1"/>
    <property type="molecule type" value="Genomic_DNA"/>
</dbReference>
<feature type="transmembrane region" description="Helical" evidence="5">
    <location>
        <begin position="292"/>
        <end position="310"/>
    </location>
</feature>
<feature type="transmembrane region" description="Helical" evidence="5">
    <location>
        <begin position="114"/>
        <end position="133"/>
    </location>
</feature>
<protein>
    <submittedName>
        <fullName evidence="7">MFS transporter</fullName>
    </submittedName>
</protein>
<feature type="transmembrane region" description="Helical" evidence="5">
    <location>
        <begin position="145"/>
        <end position="169"/>
    </location>
</feature>
<dbReference type="Pfam" id="PF07690">
    <property type="entry name" value="MFS_1"/>
    <property type="match status" value="1"/>
</dbReference>
<dbReference type="GO" id="GO:0046943">
    <property type="term" value="F:carboxylic acid transmembrane transporter activity"/>
    <property type="evidence" value="ECO:0007669"/>
    <property type="project" value="TreeGrafter"/>
</dbReference>
<dbReference type="Gene3D" id="1.20.1250.20">
    <property type="entry name" value="MFS general substrate transporter like domains"/>
    <property type="match status" value="1"/>
</dbReference>
<feature type="transmembrane region" description="Helical" evidence="5">
    <location>
        <begin position="345"/>
        <end position="370"/>
    </location>
</feature>
<dbReference type="Proteomes" id="UP000197153">
    <property type="component" value="Chromosome 4"/>
</dbReference>
<dbReference type="PANTHER" id="PTHR23508:SF10">
    <property type="entry name" value="CARBOXYLIC ACID TRANSPORTER PROTEIN HOMOLOG"/>
    <property type="match status" value="1"/>
</dbReference>
<evidence type="ECO:0000256" key="3">
    <source>
        <dbReference type="ARBA" id="ARBA00022989"/>
    </source>
</evidence>
<dbReference type="InterPro" id="IPR020846">
    <property type="entry name" value="MFS_dom"/>
</dbReference>
<dbReference type="AlphaFoldDB" id="A0A248K1Z5"/>
<feature type="transmembrane region" description="Helical" evidence="5">
    <location>
        <begin position="87"/>
        <end position="108"/>
    </location>
</feature>
<evidence type="ECO:0000313" key="7">
    <source>
        <dbReference type="EMBL" id="ASG25007.1"/>
    </source>
</evidence>
<feature type="transmembrane region" description="Helical" evidence="5">
    <location>
        <begin position="57"/>
        <end position="75"/>
    </location>
</feature>
<dbReference type="InterPro" id="IPR036259">
    <property type="entry name" value="MFS_trans_sf"/>
</dbReference>
<dbReference type="KEGG" id="nao:Y958_28970"/>
<feature type="domain" description="Major facilitator superfamily (MFS) profile" evidence="6">
    <location>
        <begin position="21"/>
        <end position="433"/>
    </location>
</feature>
<evidence type="ECO:0000256" key="4">
    <source>
        <dbReference type="ARBA" id="ARBA00023136"/>
    </source>
</evidence>
<name>A0A248K1Z5_9PROT</name>
<keyword evidence="8" id="KW-1185">Reference proteome</keyword>
<accession>A0A248K1Z5</accession>
<dbReference type="SUPFAM" id="SSF103473">
    <property type="entry name" value="MFS general substrate transporter"/>
    <property type="match status" value="1"/>
</dbReference>
<sequence>MPANPLDAIAVTPMRLRQYVIVALCCLINVTEGYDMMSAAYTAPLFSAEWAVPKATLGLLFSMGSLGLALGAFVAAPLGERLGRRGVTLIALVAITIAHGLSSIAASIEVLMALRFLMGAGLGILVVSLNVLVSEFANNQRRNLMLSMLHTGFTIGMMIGGAVAGFLLVPYGWRSVYVFGMGMNAVLLLALALFMWESPAYLVSAQPRGALARINRILAGLGLDPLVELPPRPERARKENGAVALLAKDAWRLSVLMWLASFIYALVGYFLLNWKPTVLVEAGLTPTQASFSGVLQGIVGATGHLTVGAFSRRVGEARMTAIFFILMGAMLVLFGSVHAGVPVMIAMACVLTYFTVGAYTGVFLTAIALYPQRLRNFGVGFVVGFGRAGAVVGPLIGGLLLGADVGRAATFAFFAAMSAIPAVAMLPLSRKPGQPAPLTTAPT</sequence>
<reference evidence="7 8" key="1">
    <citation type="submission" date="2017-06" db="EMBL/GenBank/DDBJ databases">
        <title>Complete genome sequence of Nitrospirillum amazonense strain CBAmC, an endophytic nitrogen-fixing and plant growth-promoting bacterium, isolated from sugarcane.</title>
        <authorList>
            <person name="Schwab S."/>
            <person name="dos Santos Teixeira K.R."/>
            <person name="Simoes Araujo J.L."/>
            <person name="Soares Vidal M."/>
            <person name="Borges de Freitas H.R."/>
            <person name="Rivello Crivelaro A.L."/>
            <person name="Bueno de Camargo Nunes A."/>
            <person name="dos Santos C.M."/>
            <person name="Palmeira da Silva Rosa D."/>
            <person name="da Silva Padilha D."/>
            <person name="da Silva E."/>
            <person name="Araujo Terra L."/>
            <person name="Soares Mendes V."/>
            <person name="Farinelli L."/>
            <person name="Magalhaes Cruz L."/>
            <person name="Baldani J.I."/>
        </authorList>
    </citation>
    <scope>NUCLEOTIDE SEQUENCE [LARGE SCALE GENOMIC DNA]</scope>
    <source>
        <strain evidence="7 8">CBAmC</strain>
    </source>
</reference>
<gene>
    <name evidence="7" type="ORF">Y958_28970</name>
</gene>
<evidence type="ECO:0000256" key="5">
    <source>
        <dbReference type="SAM" id="Phobius"/>
    </source>
</evidence>